<dbReference type="GO" id="GO:0005524">
    <property type="term" value="F:ATP binding"/>
    <property type="evidence" value="ECO:0007669"/>
    <property type="project" value="InterPro"/>
</dbReference>
<dbReference type="InterPro" id="IPR027417">
    <property type="entry name" value="P-loop_NTPase"/>
</dbReference>
<keyword evidence="3" id="KW-0547">Nucleotide-binding</keyword>
<keyword evidence="2 5" id="KW-0808">Transferase</keyword>
<dbReference type="PRINTS" id="PR00094">
    <property type="entry name" value="ADENYLTKNASE"/>
</dbReference>
<dbReference type="AlphaFoldDB" id="A0A3B4AFF3"/>
<dbReference type="Ensembl" id="ENSPMGT00000016871.1">
    <property type="protein sequence ID" value="ENSPMGP00000015812.1"/>
    <property type="gene ID" value="ENSPMGG00000012957.1"/>
</dbReference>
<reference evidence="6" key="1">
    <citation type="submission" date="2025-08" db="UniProtKB">
        <authorList>
            <consortium name="Ensembl"/>
        </authorList>
    </citation>
    <scope>IDENTIFICATION</scope>
</reference>
<evidence type="ECO:0000256" key="3">
    <source>
        <dbReference type="ARBA" id="ARBA00022741"/>
    </source>
</evidence>
<reference evidence="6" key="2">
    <citation type="submission" date="2025-09" db="UniProtKB">
        <authorList>
            <consortium name="Ensembl"/>
        </authorList>
    </citation>
    <scope>IDENTIFICATION</scope>
</reference>
<evidence type="ECO:0000256" key="5">
    <source>
        <dbReference type="RuleBase" id="RU003330"/>
    </source>
</evidence>
<organism evidence="6 7">
    <name type="scientific">Periophthalmus magnuspinnatus</name>
    <dbReference type="NCBI Taxonomy" id="409849"/>
    <lineage>
        <taxon>Eukaryota</taxon>
        <taxon>Metazoa</taxon>
        <taxon>Chordata</taxon>
        <taxon>Craniata</taxon>
        <taxon>Vertebrata</taxon>
        <taxon>Euteleostomi</taxon>
        <taxon>Actinopterygii</taxon>
        <taxon>Neopterygii</taxon>
        <taxon>Teleostei</taxon>
        <taxon>Neoteleostei</taxon>
        <taxon>Acanthomorphata</taxon>
        <taxon>Gobiaria</taxon>
        <taxon>Gobiiformes</taxon>
        <taxon>Gobioidei</taxon>
        <taxon>Gobiidae</taxon>
        <taxon>Oxudercinae</taxon>
        <taxon>Periophthalmus</taxon>
    </lineage>
</organism>
<dbReference type="PANTHER" id="PTHR23359">
    <property type="entry name" value="NUCLEOTIDE KINASE"/>
    <property type="match status" value="1"/>
</dbReference>
<dbReference type="InterPro" id="IPR036193">
    <property type="entry name" value="ADK_active_lid_dom_sf"/>
</dbReference>
<keyword evidence="7" id="KW-1185">Reference proteome</keyword>
<evidence type="ECO:0000256" key="1">
    <source>
        <dbReference type="ARBA" id="ARBA00007220"/>
    </source>
</evidence>
<dbReference type="CDD" id="cd01428">
    <property type="entry name" value="ADK"/>
    <property type="match status" value="2"/>
</dbReference>
<dbReference type="STRING" id="409849.ENSPMGP00000015812"/>
<dbReference type="SUPFAM" id="SSF57774">
    <property type="entry name" value="Microbial and mitochondrial ADK, insert 'zinc finger' domain"/>
    <property type="match status" value="1"/>
</dbReference>
<name>A0A3B4AFF3_9GOBI</name>
<dbReference type="Proteomes" id="UP000261520">
    <property type="component" value="Unplaced"/>
</dbReference>
<keyword evidence="4 5" id="KW-0418">Kinase</keyword>
<evidence type="ECO:0000313" key="6">
    <source>
        <dbReference type="Ensembl" id="ENSPMGP00000015812.1"/>
    </source>
</evidence>
<dbReference type="GO" id="GO:0004017">
    <property type="term" value="F:AMP kinase activity"/>
    <property type="evidence" value="ECO:0007669"/>
    <property type="project" value="InterPro"/>
</dbReference>
<dbReference type="SUPFAM" id="SSF47391">
    <property type="entry name" value="Dimerization-anchoring domain of cAMP-dependent PK regulatory subunit"/>
    <property type="match status" value="1"/>
</dbReference>
<sequence length="468" mass="53378">PCSAQRPYVRIPLEIGAYVETHNILDLTQELVRGLVIEQPEDPLEWLIRELKKPGRLPRVLVLGPPAVGKHSVASRLAVKLRAVHVTTDRLVDDYKEISVQARAYLKKDQEIPAELLCALVQQRLREPDCFNRGWILDGVLQSRLQALALQRAGILPEHVVHLCAPEDVLQERNRGRMLDPDTGNVYHQTFIWPDDRTVADRLVKGQVLSEETLSARLQRYRCEIPGFSSAYKHSMKVFNSDQPLEDVYQQVLAFVQTRDCQRTPRVLLLGPPGAGKSLQAQRLCHKYNLVNICCSELQRVVAADRCELGLQIKPYLDMGRPIPDHLVLQVLEKRLNREDCSRGWVLHDFPEEISQAQALKKTFHHPNRVFFLDLSEEESVHRVSLRATDPVTGISYHSMNNPAPNAEVQSRLKTSPAHHREAVLQQLQHFNSHRARLSTVYPDAIHINAQQDPQSVFEILEKKLTTN</sequence>
<evidence type="ECO:0000256" key="2">
    <source>
        <dbReference type="ARBA" id="ARBA00022679"/>
    </source>
</evidence>
<accession>A0A3B4AFF3</accession>
<dbReference type="Gene3D" id="3.40.50.300">
    <property type="entry name" value="P-loop containing nucleotide triphosphate hydrolases"/>
    <property type="match status" value="2"/>
</dbReference>
<comment type="similarity">
    <text evidence="1 5">Belongs to the adenylate kinase family.</text>
</comment>
<dbReference type="SUPFAM" id="SSF52540">
    <property type="entry name" value="P-loop containing nucleoside triphosphate hydrolases"/>
    <property type="match status" value="2"/>
</dbReference>
<protein>
    <submittedName>
        <fullName evidence="6">Uncharacterized protein</fullName>
    </submittedName>
</protein>
<evidence type="ECO:0000256" key="4">
    <source>
        <dbReference type="ARBA" id="ARBA00022777"/>
    </source>
</evidence>
<dbReference type="Pfam" id="PF00406">
    <property type="entry name" value="ADK"/>
    <property type="match status" value="2"/>
</dbReference>
<dbReference type="InterPro" id="IPR000850">
    <property type="entry name" value="Adenylat/UMP-CMP_kin"/>
</dbReference>
<evidence type="ECO:0000313" key="7">
    <source>
        <dbReference type="Proteomes" id="UP000261520"/>
    </source>
</evidence>
<proteinExistence type="inferred from homology"/>
<dbReference type="CDD" id="cd22979">
    <property type="entry name" value="DD_AK8"/>
    <property type="match status" value="1"/>
</dbReference>